<protein>
    <recommendedName>
        <fullName evidence="3">Histidine phosphatase family protein</fullName>
    </recommendedName>
</protein>
<dbReference type="EMBL" id="OY288114">
    <property type="protein sequence ID" value="CAJ0881181.1"/>
    <property type="molecule type" value="Genomic_DNA"/>
</dbReference>
<evidence type="ECO:0008006" key="3">
    <source>
        <dbReference type="Google" id="ProtNLM"/>
    </source>
</evidence>
<accession>A0AA48M474</accession>
<dbReference type="AlphaFoldDB" id="A0AA48M474"/>
<evidence type="ECO:0000313" key="2">
    <source>
        <dbReference type="EMBL" id="CAJ0881181.1"/>
    </source>
</evidence>
<name>A0AA48M474_9ZZZZ</name>
<organism evidence="2">
    <name type="scientific">freshwater sediment metagenome</name>
    <dbReference type="NCBI Taxonomy" id="556182"/>
    <lineage>
        <taxon>unclassified sequences</taxon>
        <taxon>metagenomes</taxon>
        <taxon>ecological metagenomes</taxon>
    </lineage>
</organism>
<feature type="region of interest" description="Disordered" evidence="1">
    <location>
        <begin position="21"/>
        <end position="40"/>
    </location>
</feature>
<gene>
    <name evidence="2" type="ORF">AMST5_03222</name>
</gene>
<evidence type="ECO:0000256" key="1">
    <source>
        <dbReference type="SAM" id="MobiDB-lite"/>
    </source>
</evidence>
<proteinExistence type="predicted"/>
<sequence length="235" mass="25639">MNRRSIVGGALVACWAGAAGGTGGHETPPMKRGPQPADLDKADFHPSALTLFVIRHAEKPDDPALGPGLTSRGEAHKHSLVLRGWQRAGAWATLFGSECHRADYPTPDIVFAANPNARPTEDSLVSRRPYETIEPLCQKIGSGPIVDFGIGDELAMLNAACEKRGVVLICWEHNRIGDAILPELARSQRIPGLPTKWDDARFDVALRFDRPRSDAPWSFRQLFPRLLAGDSNIPL</sequence>
<reference evidence="2" key="1">
    <citation type="submission" date="2023-07" db="EMBL/GenBank/DDBJ databases">
        <authorList>
            <person name="Pelsma A.J. K."/>
        </authorList>
    </citation>
    <scope>NUCLEOTIDE SEQUENCE</scope>
</reference>